<accession>A0ABS9DSD7</accession>
<keyword evidence="5" id="KW-1185">Reference proteome</keyword>
<dbReference type="Gene3D" id="3.90.25.10">
    <property type="entry name" value="UDP-galactose 4-epimerase, domain 1"/>
    <property type="match status" value="1"/>
</dbReference>
<dbReference type="InterPro" id="IPR036291">
    <property type="entry name" value="NAD(P)-bd_dom_sf"/>
</dbReference>
<evidence type="ECO:0000256" key="2">
    <source>
        <dbReference type="ARBA" id="ARBA00007637"/>
    </source>
</evidence>
<dbReference type="Proteomes" id="UP001521209">
    <property type="component" value="Unassembled WGS sequence"/>
</dbReference>
<sequence>MASPARILVTGADGFVGQYLTAELEARFPEAALCADRFDVADRAAVAQAVASFRPDGCVHLAGVAAVPDARRDPDRTFAVNLGGTLNLARAILDDVPECRLIYVSSAECYGASFRAGAALDETAPLAPQNIYAASKAAADLALGAMAAEQGLRVIRFRPFNHTGPGQSEAFVIPAFAAQIRRIEQGEQEPVVRVGNLEPERDFLHVADVVRAYALGLARFDDLPNGSVFNLASGTPRRIGDILAGMIARASVPIRVEVDPARLRPVDIPRAVGDASAARKALGWRPEHGLDFVSPPE</sequence>
<dbReference type="PANTHER" id="PTHR43000">
    <property type="entry name" value="DTDP-D-GLUCOSE 4,6-DEHYDRATASE-RELATED"/>
    <property type="match status" value="1"/>
</dbReference>
<evidence type="ECO:0000259" key="3">
    <source>
        <dbReference type="Pfam" id="PF01370"/>
    </source>
</evidence>
<dbReference type="GO" id="GO:0008446">
    <property type="term" value="F:GDP-mannose 4,6-dehydratase activity"/>
    <property type="evidence" value="ECO:0007669"/>
    <property type="project" value="UniProtKB-EC"/>
</dbReference>
<dbReference type="Gene3D" id="3.40.50.720">
    <property type="entry name" value="NAD(P)-binding Rossmann-like Domain"/>
    <property type="match status" value="1"/>
</dbReference>
<comment type="caution">
    <text evidence="4">The sequence shown here is derived from an EMBL/GenBank/DDBJ whole genome shotgun (WGS) entry which is preliminary data.</text>
</comment>
<name>A0ABS9DSD7_9PROT</name>
<dbReference type="EC" id="4.2.1.47" evidence="4"/>
<dbReference type="EMBL" id="JAKGBZ010000003">
    <property type="protein sequence ID" value="MCF3945617.1"/>
    <property type="molecule type" value="Genomic_DNA"/>
</dbReference>
<proteinExistence type="inferred from homology"/>
<protein>
    <submittedName>
        <fullName evidence="4">GDP-mannose 4,6-dehydratase</fullName>
        <ecNumber evidence="4">4.2.1.47</ecNumber>
    </submittedName>
</protein>
<dbReference type="Pfam" id="PF01370">
    <property type="entry name" value="Epimerase"/>
    <property type="match status" value="1"/>
</dbReference>
<reference evidence="4 5" key="1">
    <citation type="submission" date="2022-01" db="EMBL/GenBank/DDBJ databases">
        <authorList>
            <person name="Won M."/>
            <person name="Kim S.-J."/>
            <person name="Kwon S.-W."/>
        </authorList>
    </citation>
    <scope>NUCLEOTIDE SEQUENCE [LARGE SCALE GENOMIC DNA]</scope>
    <source>
        <strain evidence="4 5">KCTC 23505</strain>
    </source>
</reference>
<comment type="similarity">
    <text evidence="2">Belongs to the NAD(P)-dependent epimerase/dehydratase family.</text>
</comment>
<keyword evidence="4" id="KW-0456">Lyase</keyword>
<evidence type="ECO:0000313" key="4">
    <source>
        <dbReference type="EMBL" id="MCF3945617.1"/>
    </source>
</evidence>
<evidence type="ECO:0000313" key="5">
    <source>
        <dbReference type="Proteomes" id="UP001521209"/>
    </source>
</evidence>
<feature type="domain" description="NAD-dependent epimerase/dehydratase" evidence="3">
    <location>
        <begin position="7"/>
        <end position="232"/>
    </location>
</feature>
<dbReference type="RefSeq" id="WP_235702854.1">
    <property type="nucleotide sequence ID" value="NZ_JAKGBZ010000003.1"/>
</dbReference>
<dbReference type="SUPFAM" id="SSF51735">
    <property type="entry name" value="NAD(P)-binding Rossmann-fold domains"/>
    <property type="match status" value="1"/>
</dbReference>
<evidence type="ECO:0000256" key="1">
    <source>
        <dbReference type="ARBA" id="ARBA00005125"/>
    </source>
</evidence>
<comment type="pathway">
    <text evidence="1">Bacterial outer membrane biogenesis; LPS O-antigen biosynthesis.</text>
</comment>
<gene>
    <name evidence="4" type="ORF">L2A60_02815</name>
</gene>
<dbReference type="InterPro" id="IPR001509">
    <property type="entry name" value="Epimerase_deHydtase"/>
</dbReference>
<organism evidence="4 5">
    <name type="scientific">Acidiphilium iwatense</name>
    <dbReference type="NCBI Taxonomy" id="768198"/>
    <lineage>
        <taxon>Bacteria</taxon>
        <taxon>Pseudomonadati</taxon>
        <taxon>Pseudomonadota</taxon>
        <taxon>Alphaproteobacteria</taxon>
        <taxon>Acetobacterales</taxon>
        <taxon>Acidocellaceae</taxon>
        <taxon>Acidiphilium</taxon>
    </lineage>
</organism>